<evidence type="ECO:0000256" key="6">
    <source>
        <dbReference type="ARBA" id="ARBA00023170"/>
    </source>
</evidence>
<keyword evidence="10" id="KW-1185">Reference proteome</keyword>
<feature type="transmembrane region" description="Helical" evidence="7">
    <location>
        <begin position="144"/>
        <end position="163"/>
    </location>
</feature>
<protein>
    <recommendedName>
        <fullName evidence="8">G-protein coupled receptors family 1 profile domain-containing protein</fullName>
    </recommendedName>
</protein>
<evidence type="ECO:0000256" key="7">
    <source>
        <dbReference type="SAM" id="Phobius"/>
    </source>
</evidence>
<dbReference type="PROSITE" id="PS50262">
    <property type="entry name" value="G_PROTEIN_RECEP_F1_2"/>
    <property type="match status" value="1"/>
</dbReference>
<name>A0AAD9NQA9_RIDPI</name>
<feature type="transmembrane region" description="Helical" evidence="7">
    <location>
        <begin position="61"/>
        <end position="87"/>
    </location>
</feature>
<organism evidence="9 10">
    <name type="scientific">Ridgeia piscesae</name>
    <name type="common">Tubeworm</name>
    <dbReference type="NCBI Taxonomy" id="27915"/>
    <lineage>
        <taxon>Eukaryota</taxon>
        <taxon>Metazoa</taxon>
        <taxon>Spiralia</taxon>
        <taxon>Lophotrochozoa</taxon>
        <taxon>Annelida</taxon>
        <taxon>Polychaeta</taxon>
        <taxon>Sedentaria</taxon>
        <taxon>Canalipalpata</taxon>
        <taxon>Sabellida</taxon>
        <taxon>Siboglinidae</taxon>
        <taxon>Ridgeia</taxon>
    </lineage>
</organism>
<keyword evidence="5 7" id="KW-0472">Membrane</keyword>
<dbReference type="GO" id="GO:0032870">
    <property type="term" value="P:cellular response to hormone stimulus"/>
    <property type="evidence" value="ECO:0007669"/>
    <property type="project" value="TreeGrafter"/>
</dbReference>
<dbReference type="InterPro" id="IPR017452">
    <property type="entry name" value="GPCR_Rhodpsn_7TM"/>
</dbReference>
<dbReference type="PANTHER" id="PTHR24241:SF76">
    <property type="entry name" value="NEUROPEPTIDE SIFAMIDE RECEPTOR"/>
    <property type="match status" value="1"/>
</dbReference>
<evidence type="ECO:0000256" key="4">
    <source>
        <dbReference type="ARBA" id="ARBA00022989"/>
    </source>
</evidence>
<keyword evidence="6" id="KW-0675">Receptor</keyword>
<accession>A0AAD9NQA9</accession>
<sequence length="210" mass="24175">MMLIACDRFFGVVFSMKAYLTDRRAASSIILVWLCSAAISSPILSIDPRTQKLVVAQTSRTFYYTFISVVLFFCPLVVMGSAYLMIIRRLWSNHQLGETVIVMLVMLLVVFAVCWLPFQIAILYAEHHDNKGQLPRWFDKFYFFANYIAFANSAFNPIIYTGFNTNFRRGFKAIFMTRKEAKRYYNSLSTQKGAAHNSWSSSSNIQVTKI</sequence>
<evidence type="ECO:0000259" key="8">
    <source>
        <dbReference type="PROSITE" id="PS50262"/>
    </source>
</evidence>
<evidence type="ECO:0000256" key="3">
    <source>
        <dbReference type="ARBA" id="ARBA00022692"/>
    </source>
</evidence>
<dbReference type="SUPFAM" id="SSF81321">
    <property type="entry name" value="Family A G protein-coupled receptor-like"/>
    <property type="match status" value="1"/>
</dbReference>
<evidence type="ECO:0000256" key="5">
    <source>
        <dbReference type="ARBA" id="ARBA00023136"/>
    </source>
</evidence>
<dbReference type="Pfam" id="PF00001">
    <property type="entry name" value="7tm_1"/>
    <property type="match status" value="1"/>
</dbReference>
<dbReference type="PANTHER" id="PTHR24241">
    <property type="entry name" value="NEUROPEPTIDE RECEPTOR-RELATED G-PROTEIN COUPLED RECEPTOR"/>
    <property type="match status" value="1"/>
</dbReference>
<dbReference type="InterPro" id="IPR000276">
    <property type="entry name" value="GPCR_Rhodpsn"/>
</dbReference>
<dbReference type="Proteomes" id="UP001209878">
    <property type="component" value="Unassembled WGS sequence"/>
</dbReference>
<comment type="caution">
    <text evidence="9">The sequence shown here is derived from an EMBL/GenBank/DDBJ whole genome shotgun (WGS) entry which is preliminary data.</text>
</comment>
<keyword evidence="2" id="KW-1003">Cell membrane</keyword>
<dbReference type="EMBL" id="JAODUO010000639">
    <property type="protein sequence ID" value="KAK2176798.1"/>
    <property type="molecule type" value="Genomic_DNA"/>
</dbReference>
<feature type="transmembrane region" description="Helical" evidence="7">
    <location>
        <begin position="99"/>
        <end position="124"/>
    </location>
</feature>
<dbReference type="GO" id="GO:0004930">
    <property type="term" value="F:G protein-coupled receptor activity"/>
    <property type="evidence" value="ECO:0007669"/>
    <property type="project" value="InterPro"/>
</dbReference>
<dbReference type="GO" id="GO:0005886">
    <property type="term" value="C:plasma membrane"/>
    <property type="evidence" value="ECO:0007669"/>
    <property type="project" value="UniProtKB-SubCell"/>
</dbReference>
<comment type="subcellular location">
    <subcellularLocation>
        <location evidence="1">Cell membrane</location>
        <topology evidence="1">Multi-pass membrane protein</topology>
    </subcellularLocation>
</comment>
<dbReference type="PRINTS" id="PR00237">
    <property type="entry name" value="GPCRRHODOPSN"/>
</dbReference>
<reference evidence="9" key="1">
    <citation type="journal article" date="2023" name="Mol. Biol. Evol.">
        <title>Third-Generation Sequencing Reveals the Adaptive Role of the Epigenome in Three Deep-Sea Polychaetes.</title>
        <authorList>
            <person name="Perez M."/>
            <person name="Aroh O."/>
            <person name="Sun Y."/>
            <person name="Lan Y."/>
            <person name="Juniper S.K."/>
            <person name="Young C.R."/>
            <person name="Angers B."/>
            <person name="Qian P.Y."/>
        </authorList>
    </citation>
    <scope>NUCLEOTIDE SEQUENCE</scope>
    <source>
        <strain evidence="9">R07B-5</strain>
    </source>
</reference>
<dbReference type="GO" id="GO:0042277">
    <property type="term" value="F:peptide binding"/>
    <property type="evidence" value="ECO:0007669"/>
    <property type="project" value="TreeGrafter"/>
</dbReference>
<keyword evidence="4 7" id="KW-1133">Transmembrane helix</keyword>
<dbReference type="CDD" id="cd00637">
    <property type="entry name" value="7tm_classA_rhodopsin-like"/>
    <property type="match status" value="1"/>
</dbReference>
<feature type="domain" description="G-protein coupled receptors family 1 profile" evidence="8">
    <location>
        <begin position="1"/>
        <end position="160"/>
    </location>
</feature>
<evidence type="ECO:0000256" key="1">
    <source>
        <dbReference type="ARBA" id="ARBA00004651"/>
    </source>
</evidence>
<dbReference type="AlphaFoldDB" id="A0AAD9NQA9"/>
<keyword evidence="3 7" id="KW-0812">Transmembrane</keyword>
<dbReference type="Gene3D" id="1.20.1070.10">
    <property type="entry name" value="Rhodopsin 7-helix transmembrane proteins"/>
    <property type="match status" value="1"/>
</dbReference>
<evidence type="ECO:0000256" key="2">
    <source>
        <dbReference type="ARBA" id="ARBA00022475"/>
    </source>
</evidence>
<evidence type="ECO:0000313" key="9">
    <source>
        <dbReference type="EMBL" id="KAK2176798.1"/>
    </source>
</evidence>
<proteinExistence type="predicted"/>
<gene>
    <name evidence="9" type="ORF">NP493_639g00026</name>
</gene>
<evidence type="ECO:0000313" key="10">
    <source>
        <dbReference type="Proteomes" id="UP001209878"/>
    </source>
</evidence>